<evidence type="ECO:0000256" key="1">
    <source>
        <dbReference type="SAM" id="SignalP"/>
    </source>
</evidence>
<feature type="chain" id="PRO_5028320673" evidence="1">
    <location>
        <begin position="27"/>
        <end position="188"/>
    </location>
</feature>
<dbReference type="PROSITE" id="PS51257">
    <property type="entry name" value="PROKAR_LIPOPROTEIN"/>
    <property type="match status" value="1"/>
</dbReference>
<organism evidence="2">
    <name type="scientific">Fundidesulfovibrio putealis</name>
    <dbReference type="NCBI Taxonomy" id="270496"/>
    <lineage>
        <taxon>Bacteria</taxon>
        <taxon>Pseudomonadati</taxon>
        <taxon>Thermodesulfobacteriota</taxon>
        <taxon>Desulfovibrionia</taxon>
        <taxon>Desulfovibrionales</taxon>
        <taxon>Desulfovibrionaceae</taxon>
        <taxon>Fundidesulfovibrio</taxon>
    </lineage>
</organism>
<comment type="caution">
    <text evidence="2">The sequence shown here is derived from an EMBL/GenBank/DDBJ whole genome shotgun (WGS) entry which is preliminary data.</text>
</comment>
<accession>A0A7C4AGG2</accession>
<dbReference type="AlphaFoldDB" id="A0A7C4AGG2"/>
<dbReference type="EMBL" id="DSRP01000302">
    <property type="protein sequence ID" value="HGG92165.1"/>
    <property type="molecule type" value="Genomic_DNA"/>
</dbReference>
<name>A0A7C4AGG2_9BACT</name>
<evidence type="ECO:0000313" key="2">
    <source>
        <dbReference type="EMBL" id="HGG92165.1"/>
    </source>
</evidence>
<reference evidence="2" key="1">
    <citation type="journal article" date="2020" name="mSystems">
        <title>Genome- and Community-Level Interaction Insights into Carbon Utilization and Element Cycling Functions of Hydrothermarchaeota in Hydrothermal Sediment.</title>
        <authorList>
            <person name="Zhou Z."/>
            <person name="Liu Y."/>
            <person name="Xu W."/>
            <person name="Pan J."/>
            <person name="Luo Z.H."/>
            <person name="Li M."/>
        </authorList>
    </citation>
    <scope>NUCLEOTIDE SEQUENCE [LARGE SCALE GENOMIC DNA]</scope>
    <source>
        <strain evidence="2">SpSt-413</strain>
    </source>
</reference>
<dbReference type="Pfam" id="PF14334">
    <property type="entry name" value="DUF4390"/>
    <property type="match status" value="1"/>
</dbReference>
<protein>
    <submittedName>
        <fullName evidence="2">DUF4390 domain-containing protein</fullName>
    </submittedName>
</protein>
<feature type="signal peptide" evidence="1">
    <location>
        <begin position="1"/>
        <end position="26"/>
    </location>
</feature>
<sequence>MNSLRILILLPLALALGIGCAQQAHAQRLTLTNLVVDNQEGRIKVRFGLDFKDVEAVDEALRRGETLALECSATLARKRDYAWNAEVAGGRLGGSLTLHDGGPYEILMPSARQQRFRGRDLGLVMREAWSSLTMDIGAWSSLTRGQTYSLSLEIRLVRQDVPEWVKGTLFFWSFDAAPPIKYQLDFTY</sequence>
<dbReference type="InterPro" id="IPR025500">
    <property type="entry name" value="DUF4390"/>
</dbReference>
<keyword evidence="1" id="KW-0732">Signal</keyword>
<proteinExistence type="predicted"/>
<gene>
    <name evidence="2" type="ORF">ENR59_04350</name>
</gene>